<dbReference type="HOGENOM" id="CLU_3014948_0_0_1"/>
<sequence length="56" mass="6181">MAFIAFLTFQTIPDSPPPVHPTQEGHLLENQLPNPAQIGSPTVAPPGNWLRVRRPK</sequence>
<accession>Q0U1L1</accession>
<proteinExistence type="predicted"/>
<protein>
    <submittedName>
        <fullName evidence="1">Uncharacterized protein</fullName>
    </submittedName>
</protein>
<dbReference type="GeneID" id="5981505"/>
<evidence type="ECO:0000313" key="1">
    <source>
        <dbReference type="EMBL" id="EAT78264.1"/>
    </source>
</evidence>
<gene>
    <name evidence="1" type="ORF">SNOG_14393</name>
</gene>
<dbReference type="InParanoid" id="Q0U1L1"/>
<dbReference type="KEGG" id="pno:SNOG_14393"/>
<organism evidence="1 2">
    <name type="scientific">Phaeosphaeria nodorum (strain SN15 / ATCC MYA-4574 / FGSC 10173)</name>
    <name type="common">Glume blotch fungus</name>
    <name type="synonym">Parastagonospora nodorum</name>
    <dbReference type="NCBI Taxonomy" id="321614"/>
    <lineage>
        <taxon>Eukaryota</taxon>
        <taxon>Fungi</taxon>
        <taxon>Dikarya</taxon>
        <taxon>Ascomycota</taxon>
        <taxon>Pezizomycotina</taxon>
        <taxon>Dothideomycetes</taxon>
        <taxon>Pleosporomycetidae</taxon>
        <taxon>Pleosporales</taxon>
        <taxon>Pleosporineae</taxon>
        <taxon>Phaeosphaeriaceae</taxon>
        <taxon>Parastagonospora</taxon>
    </lineage>
</organism>
<dbReference type="AlphaFoldDB" id="Q0U1L1"/>
<name>Q0U1L1_PHANO</name>
<evidence type="ECO:0000313" key="2">
    <source>
        <dbReference type="Proteomes" id="UP000001055"/>
    </source>
</evidence>
<dbReference type="Proteomes" id="UP000001055">
    <property type="component" value="Unassembled WGS sequence"/>
</dbReference>
<dbReference type="EMBL" id="CH445355">
    <property type="protein sequence ID" value="EAT78264.1"/>
    <property type="molecule type" value="Genomic_DNA"/>
</dbReference>
<dbReference type="RefSeq" id="XP_001804581.1">
    <property type="nucleotide sequence ID" value="XM_001804529.1"/>
</dbReference>
<reference evidence="2" key="1">
    <citation type="journal article" date="2007" name="Plant Cell">
        <title>Dothideomycete-plant interactions illuminated by genome sequencing and EST analysis of the wheat pathogen Stagonospora nodorum.</title>
        <authorList>
            <person name="Hane J.K."/>
            <person name="Lowe R.G."/>
            <person name="Solomon P.S."/>
            <person name="Tan K.C."/>
            <person name="Schoch C.L."/>
            <person name="Spatafora J.W."/>
            <person name="Crous P.W."/>
            <person name="Kodira C."/>
            <person name="Birren B.W."/>
            <person name="Galagan J.E."/>
            <person name="Torriani S.F."/>
            <person name="McDonald B.A."/>
            <person name="Oliver R.P."/>
        </authorList>
    </citation>
    <scope>NUCLEOTIDE SEQUENCE [LARGE SCALE GENOMIC DNA]</scope>
    <source>
        <strain evidence="2">SN15 / ATCC MYA-4574 / FGSC 10173</strain>
    </source>
</reference>